<dbReference type="RefSeq" id="XP_033602572.1">
    <property type="nucleotide sequence ID" value="XM_033743514.1"/>
</dbReference>
<dbReference type="GeneID" id="54484568"/>
<keyword evidence="1" id="KW-0812">Transmembrane</keyword>
<accession>A0A6A6WG56</accession>
<organism evidence="2 3">
    <name type="scientific">Pseudovirgaria hyperparasitica</name>
    <dbReference type="NCBI Taxonomy" id="470096"/>
    <lineage>
        <taxon>Eukaryota</taxon>
        <taxon>Fungi</taxon>
        <taxon>Dikarya</taxon>
        <taxon>Ascomycota</taxon>
        <taxon>Pezizomycotina</taxon>
        <taxon>Dothideomycetes</taxon>
        <taxon>Dothideomycetes incertae sedis</taxon>
        <taxon>Acrospermales</taxon>
        <taxon>Acrospermaceae</taxon>
        <taxon>Pseudovirgaria</taxon>
    </lineage>
</organism>
<sequence length="66" mass="7226">MTAAIHAMPGIRTLTGRSFSRLAALRLAQHARVFCPLVSVIVAVVVRLLYTYNVDDGGQNWSLLVD</sequence>
<evidence type="ECO:0000256" key="1">
    <source>
        <dbReference type="SAM" id="Phobius"/>
    </source>
</evidence>
<name>A0A6A6WG56_9PEZI</name>
<feature type="transmembrane region" description="Helical" evidence="1">
    <location>
        <begin position="31"/>
        <end position="50"/>
    </location>
</feature>
<keyword evidence="1" id="KW-0472">Membrane</keyword>
<dbReference type="EMBL" id="ML996568">
    <property type="protein sequence ID" value="KAF2760121.1"/>
    <property type="molecule type" value="Genomic_DNA"/>
</dbReference>
<reference evidence="2" key="1">
    <citation type="journal article" date="2020" name="Stud. Mycol.">
        <title>101 Dothideomycetes genomes: a test case for predicting lifestyles and emergence of pathogens.</title>
        <authorList>
            <person name="Haridas S."/>
            <person name="Albert R."/>
            <person name="Binder M."/>
            <person name="Bloem J."/>
            <person name="Labutti K."/>
            <person name="Salamov A."/>
            <person name="Andreopoulos B."/>
            <person name="Baker S."/>
            <person name="Barry K."/>
            <person name="Bills G."/>
            <person name="Bluhm B."/>
            <person name="Cannon C."/>
            <person name="Castanera R."/>
            <person name="Culley D."/>
            <person name="Daum C."/>
            <person name="Ezra D."/>
            <person name="Gonzalez J."/>
            <person name="Henrissat B."/>
            <person name="Kuo A."/>
            <person name="Liang C."/>
            <person name="Lipzen A."/>
            <person name="Lutzoni F."/>
            <person name="Magnuson J."/>
            <person name="Mondo S."/>
            <person name="Nolan M."/>
            <person name="Ohm R."/>
            <person name="Pangilinan J."/>
            <person name="Park H.-J."/>
            <person name="Ramirez L."/>
            <person name="Alfaro M."/>
            <person name="Sun H."/>
            <person name="Tritt A."/>
            <person name="Yoshinaga Y."/>
            <person name="Zwiers L.-H."/>
            <person name="Turgeon B."/>
            <person name="Goodwin S."/>
            <person name="Spatafora J."/>
            <person name="Crous P."/>
            <person name="Grigoriev I."/>
        </authorList>
    </citation>
    <scope>NUCLEOTIDE SEQUENCE</scope>
    <source>
        <strain evidence="2">CBS 121739</strain>
    </source>
</reference>
<keyword evidence="3" id="KW-1185">Reference proteome</keyword>
<dbReference type="Proteomes" id="UP000799437">
    <property type="component" value="Unassembled WGS sequence"/>
</dbReference>
<evidence type="ECO:0000313" key="3">
    <source>
        <dbReference type="Proteomes" id="UP000799437"/>
    </source>
</evidence>
<gene>
    <name evidence="2" type="ORF">EJ05DRAFT_474028</name>
</gene>
<evidence type="ECO:0000313" key="2">
    <source>
        <dbReference type="EMBL" id="KAF2760121.1"/>
    </source>
</evidence>
<proteinExistence type="predicted"/>
<protein>
    <submittedName>
        <fullName evidence="2">Uncharacterized protein</fullName>
    </submittedName>
</protein>
<dbReference type="AlphaFoldDB" id="A0A6A6WG56"/>
<keyword evidence="1" id="KW-1133">Transmembrane helix</keyword>